<comment type="caution">
    <text evidence="3">The sequence shown here is derived from an EMBL/GenBank/DDBJ whole genome shotgun (WGS) entry which is preliminary data.</text>
</comment>
<reference evidence="3 4" key="1">
    <citation type="submission" date="2007-06" db="EMBL/GenBank/DDBJ databases">
        <authorList>
            <person name="Shimkets L."/>
            <person name="Ferriera S."/>
            <person name="Johnson J."/>
            <person name="Kravitz S."/>
            <person name="Beeson K."/>
            <person name="Sutton G."/>
            <person name="Rogers Y.-H."/>
            <person name="Friedman R."/>
            <person name="Frazier M."/>
            <person name="Venter J.C."/>
        </authorList>
    </citation>
    <scope>NUCLEOTIDE SEQUENCE [LARGE SCALE GENOMIC DNA]</scope>
    <source>
        <strain evidence="3 4">SIR-1</strain>
    </source>
</reference>
<proteinExistence type="predicted"/>
<evidence type="ECO:0000259" key="2">
    <source>
        <dbReference type="PROSITE" id="PS50076"/>
    </source>
</evidence>
<dbReference type="InterPro" id="IPR036869">
    <property type="entry name" value="J_dom_sf"/>
</dbReference>
<dbReference type="SMART" id="SM00028">
    <property type="entry name" value="TPR"/>
    <property type="match status" value="2"/>
</dbReference>
<sequence length="558" mass="61486">MALAPTLRLAVNRDQDLRALPLSPQDFYVFSRVEALSGGDGPSIEDIASASGLDSDTANAIVERLIELGALVVREAQPAPKARKHGRPAPAAGNPELRERARDRRRRLLEAQMRMIREAGGSGAPEGPPPEGEPKRKPKAKSTSTPQRSSKTADGSVVGPAAGMGAESQNLPTAAAASEHEGRPILEAVRPVALNDTRLDSALAVPLESQRRMLAVHDRLGQIGHFELLGLAPTDDPKVIRRAFHITSREFHPDAFYGKELGSFRKILDDLFRRSRASYEFLMDAEQRRTLVDAYLARLQREHEETQAVARAEQARKEAEEAEALRLAAEAESEAKREARRELDERMTVVRTEQRARLARREQKRVEATREQREAQAENSRKGAVLAGRAELEQAQGRHGAAATLYRLALQEDPGNTEYERLWQECLAVARSDRAQEQLERARELRRDGRTREAAEAYGQAAEAHPSLGNLAEAIPRLLDVDEDERAHELALKAVEILDGPNEDVSLSQSERGQLRADCARAFLAAGDGARARTQAERAVAIMPTAETRALLSKAKQT</sequence>
<dbReference type="OrthoDB" id="5513657at2"/>
<dbReference type="Gene3D" id="1.10.287.110">
    <property type="entry name" value="DnaJ domain"/>
    <property type="match status" value="1"/>
</dbReference>
<evidence type="ECO:0000313" key="4">
    <source>
        <dbReference type="Proteomes" id="UP000005801"/>
    </source>
</evidence>
<dbReference type="InterPro" id="IPR019734">
    <property type="entry name" value="TPR_rpt"/>
</dbReference>
<feature type="region of interest" description="Disordered" evidence="1">
    <location>
        <begin position="116"/>
        <end position="182"/>
    </location>
</feature>
<dbReference type="SUPFAM" id="SSF46565">
    <property type="entry name" value="Chaperone J-domain"/>
    <property type="match status" value="1"/>
</dbReference>
<dbReference type="PROSITE" id="PS50076">
    <property type="entry name" value="DNAJ_2"/>
    <property type="match status" value="1"/>
</dbReference>
<name>A6G047_9BACT</name>
<dbReference type="eggNOG" id="COG0484">
    <property type="taxonomic scope" value="Bacteria"/>
</dbReference>
<gene>
    <name evidence="3" type="ORF">PPSIR1_12713</name>
</gene>
<dbReference type="Gene3D" id="1.25.40.10">
    <property type="entry name" value="Tetratricopeptide repeat domain"/>
    <property type="match status" value="1"/>
</dbReference>
<evidence type="ECO:0000256" key="1">
    <source>
        <dbReference type="SAM" id="MobiDB-lite"/>
    </source>
</evidence>
<dbReference type="EMBL" id="ABCS01000008">
    <property type="protein sequence ID" value="EDM80744.1"/>
    <property type="molecule type" value="Genomic_DNA"/>
</dbReference>
<dbReference type="CDD" id="cd06257">
    <property type="entry name" value="DnaJ"/>
    <property type="match status" value="1"/>
</dbReference>
<feature type="region of interest" description="Disordered" evidence="1">
    <location>
        <begin position="360"/>
        <end position="382"/>
    </location>
</feature>
<dbReference type="AlphaFoldDB" id="A6G047"/>
<feature type="compositionally biased region" description="Polar residues" evidence="1">
    <location>
        <begin position="142"/>
        <end position="153"/>
    </location>
</feature>
<keyword evidence="4" id="KW-1185">Reference proteome</keyword>
<dbReference type="STRING" id="391625.PPSIR1_12713"/>
<organism evidence="3 4">
    <name type="scientific">Plesiocystis pacifica SIR-1</name>
    <dbReference type="NCBI Taxonomy" id="391625"/>
    <lineage>
        <taxon>Bacteria</taxon>
        <taxon>Pseudomonadati</taxon>
        <taxon>Myxococcota</taxon>
        <taxon>Polyangia</taxon>
        <taxon>Nannocystales</taxon>
        <taxon>Nannocystaceae</taxon>
        <taxon>Plesiocystis</taxon>
    </lineage>
</organism>
<dbReference type="RefSeq" id="WP_006970096.1">
    <property type="nucleotide sequence ID" value="NZ_ABCS01000008.1"/>
</dbReference>
<feature type="domain" description="J" evidence="2">
    <location>
        <begin position="224"/>
        <end position="296"/>
    </location>
</feature>
<dbReference type="Proteomes" id="UP000005801">
    <property type="component" value="Unassembled WGS sequence"/>
</dbReference>
<evidence type="ECO:0000313" key="3">
    <source>
        <dbReference type="EMBL" id="EDM80744.1"/>
    </source>
</evidence>
<dbReference type="InterPro" id="IPR011990">
    <property type="entry name" value="TPR-like_helical_dom_sf"/>
</dbReference>
<feature type="compositionally biased region" description="Basic and acidic residues" evidence="1">
    <location>
        <begin position="360"/>
        <end position="381"/>
    </location>
</feature>
<accession>A6G047</accession>
<dbReference type="SUPFAM" id="SSF48452">
    <property type="entry name" value="TPR-like"/>
    <property type="match status" value="1"/>
</dbReference>
<dbReference type="InterPro" id="IPR001623">
    <property type="entry name" value="DnaJ_domain"/>
</dbReference>
<protein>
    <submittedName>
        <fullName evidence="3">DnaJ domain protein</fullName>
    </submittedName>
</protein>
<feature type="region of interest" description="Disordered" evidence="1">
    <location>
        <begin position="77"/>
        <end position="101"/>
    </location>
</feature>